<dbReference type="EMBL" id="JABFUD020000023">
    <property type="protein sequence ID" value="KAI5061615.1"/>
    <property type="molecule type" value="Genomic_DNA"/>
</dbReference>
<protein>
    <submittedName>
        <fullName evidence="2">Uncharacterized protein</fullName>
    </submittedName>
</protein>
<gene>
    <name evidence="2" type="ORF">GOP47_0024120</name>
</gene>
<reference evidence="2" key="1">
    <citation type="submission" date="2021-01" db="EMBL/GenBank/DDBJ databases">
        <title>Adiantum capillus-veneris genome.</title>
        <authorList>
            <person name="Fang Y."/>
            <person name="Liao Q."/>
        </authorList>
    </citation>
    <scope>NUCLEOTIDE SEQUENCE</scope>
    <source>
        <strain evidence="2">H3</strain>
        <tissue evidence="2">Leaf</tissue>
    </source>
</reference>
<proteinExistence type="predicted"/>
<feature type="coiled-coil region" evidence="1">
    <location>
        <begin position="57"/>
        <end position="116"/>
    </location>
</feature>
<organism evidence="2 3">
    <name type="scientific">Adiantum capillus-veneris</name>
    <name type="common">Maidenhair fern</name>
    <dbReference type="NCBI Taxonomy" id="13818"/>
    <lineage>
        <taxon>Eukaryota</taxon>
        <taxon>Viridiplantae</taxon>
        <taxon>Streptophyta</taxon>
        <taxon>Embryophyta</taxon>
        <taxon>Tracheophyta</taxon>
        <taxon>Polypodiopsida</taxon>
        <taxon>Polypodiidae</taxon>
        <taxon>Polypodiales</taxon>
        <taxon>Pteridineae</taxon>
        <taxon>Pteridaceae</taxon>
        <taxon>Vittarioideae</taxon>
        <taxon>Adiantum</taxon>
    </lineage>
</organism>
<evidence type="ECO:0000256" key="1">
    <source>
        <dbReference type="SAM" id="Coils"/>
    </source>
</evidence>
<accession>A0A9D4Z593</accession>
<sequence>MALGAIEEGLEDLDEKRQRLYESKKESVRREIEQLRYFFSSMEKERELLECQVKATHALCRRKLVKAEKDLQQAQSRLRETQNEAAVLLEGKHQEMERLQKERNDCKAQAGHLAGEYDFCKGYTHYLKEKTCVLVAKLHEYHQDLHRKTEEIVETRSRAVSELEWVKQNMMNFEKNLLEFHNSNN</sequence>
<dbReference type="OrthoDB" id="10300696at2759"/>
<keyword evidence="1" id="KW-0175">Coiled coil</keyword>
<dbReference type="Proteomes" id="UP000886520">
    <property type="component" value="Chromosome 23"/>
</dbReference>
<keyword evidence="3" id="KW-1185">Reference proteome</keyword>
<name>A0A9D4Z593_ADICA</name>
<dbReference type="AlphaFoldDB" id="A0A9D4Z593"/>
<comment type="caution">
    <text evidence="2">The sequence shown here is derived from an EMBL/GenBank/DDBJ whole genome shotgun (WGS) entry which is preliminary data.</text>
</comment>
<evidence type="ECO:0000313" key="2">
    <source>
        <dbReference type="EMBL" id="KAI5061615.1"/>
    </source>
</evidence>
<evidence type="ECO:0000313" key="3">
    <source>
        <dbReference type="Proteomes" id="UP000886520"/>
    </source>
</evidence>